<reference evidence="1" key="1">
    <citation type="submission" date="2014-01" db="EMBL/GenBank/DDBJ databases">
        <authorList>
            <person name="Brown-Elliot B."/>
            <person name="Wallace R."/>
            <person name="Lenaerts A."/>
            <person name="Ordway D."/>
            <person name="DeGroote M.A."/>
            <person name="Parker T."/>
            <person name="Sizemore C."/>
            <person name="Tallon L.J."/>
            <person name="Sadzewicz L.K."/>
            <person name="Sengamalay N."/>
            <person name="Fraser C.M."/>
            <person name="Hine E."/>
            <person name="Shefchek K.A."/>
            <person name="Das S.P."/>
            <person name="Tettelin H."/>
        </authorList>
    </citation>
    <scope>NUCLEOTIDE SEQUENCE [LARGE SCALE GENOMIC DNA]</scope>
    <source>
        <strain evidence="1">4042</strain>
    </source>
</reference>
<protein>
    <submittedName>
        <fullName evidence="1">Uncharacterized protein</fullName>
    </submittedName>
</protein>
<accession>X8EDF1</accession>
<gene>
    <name evidence="1" type="ORF">I553_2904</name>
</gene>
<sequence length="47" mass="5322">MLSPKGKRIGDIFAGTVVVSERARSYYRRRRCRRFSLGGHPHCSCPG</sequence>
<dbReference type="PATRIC" id="fig|1299334.3.peg.146"/>
<dbReference type="AlphaFoldDB" id="X8EDF1"/>
<name>X8EDF1_MYCXE</name>
<proteinExistence type="predicted"/>
<dbReference type="EMBL" id="JAOB01000004">
    <property type="protein sequence ID" value="EUA78614.1"/>
    <property type="molecule type" value="Genomic_DNA"/>
</dbReference>
<comment type="caution">
    <text evidence="1">The sequence shown here is derived from an EMBL/GenBank/DDBJ whole genome shotgun (WGS) entry which is preliminary data.</text>
</comment>
<evidence type="ECO:0000313" key="1">
    <source>
        <dbReference type="EMBL" id="EUA78614.1"/>
    </source>
</evidence>
<organism evidence="1">
    <name type="scientific">Mycobacterium xenopi 4042</name>
    <dbReference type="NCBI Taxonomy" id="1299334"/>
    <lineage>
        <taxon>Bacteria</taxon>
        <taxon>Bacillati</taxon>
        <taxon>Actinomycetota</taxon>
        <taxon>Actinomycetes</taxon>
        <taxon>Mycobacteriales</taxon>
        <taxon>Mycobacteriaceae</taxon>
        <taxon>Mycobacterium</taxon>
    </lineage>
</organism>